<dbReference type="GO" id="GO:0043103">
    <property type="term" value="P:hypoxanthine salvage"/>
    <property type="evidence" value="ECO:0007669"/>
    <property type="project" value="TreeGrafter"/>
</dbReference>
<dbReference type="AlphaFoldDB" id="Q0RQP4"/>
<keyword evidence="9" id="KW-1185">Reference proteome</keyword>
<dbReference type="NCBIfam" id="TIGR01430">
    <property type="entry name" value="aden_deam"/>
    <property type="match status" value="1"/>
</dbReference>
<sequence length="382" mass="40343">MSGGPMSGGPMSGGSVSGGHEPARDIRPLTLTEALDALPKVELHCHVEGTMRPATVVELATRAGLPLPTTDVTELYTYNSLDEFLTVFWLVQSTLTTRDDWARLGYESVLDAAAHGRVYAELFFTPARHLAAGSALGDIVAGLSEGLAAAETETGSVAMLIADVDRAFGPSAGVAMVEDLVRLRRAGAPGVERVLGVGMDSTERGVDPASFADAYRLAARHGLRRTGHQGENSPPTAIATLVDVLGAERVDHGLSLVDDPELMTRFAAERIPLTVCPNSNIRIANAFPALADHPYPAMRAGGLLATLNTDDPALTDLDLGYEYASVATAFDYSFDDMVAIALDGVTASWLPDDDARALRARIHTAADTLRPRLAASPVYPEG</sequence>
<organism evidence="8 9">
    <name type="scientific">Frankia alni (strain DSM 45986 / CECT 9034 / ACN14a)</name>
    <dbReference type="NCBI Taxonomy" id="326424"/>
    <lineage>
        <taxon>Bacteria</taxon>
        <taxon>Bacillati</taxon>
        <taxon>Actinomycetota</taxon>
        <taxon>Actinomycetes</taxon>
        <taxon>Frankiales</taxon>
        <taxon>Frankiaceae</taxon>
        <taxon>Frankia</taxon>
    </lineage>
</organism>
<name>Q0RQP4_FRAAA</name>
<feature type="domain" description="Adenosine deaminase" evidence="7">
    <location>
        <begin position="39"/>
        <end position="364"/>
    </location>
</feature>
<dbReference type="InterPro" id="IPR032466">
    <property type="entry name" value="Metal_Hydrolase"/>
</dbReference>
<dbReference type="Proteomes" id="UP000000657">
    <property type="component" value="Chromosome"/>
</dbReference>
<dbReference type="eggNOG" id="COG1816">
    <property type="taxonomic scope" value="Bacteria"/>
</dbReference>
<dbReference type="GO" id="GO:0006146">
    <property type="term" value="P:adenine catabolic process"/>
    <property type="evidence" value="ECO:0007669"/>
    <property type="project" value="TreeGrafter"/>
</dbReference>
<comment type="cofactor">
    <cofactor evidence="1">
        <name>Zn(2+)</name>
        <dbReference type="ChEBI" id="CHEBI:29105"/>
    </cofactor>
</comment>
<proteinExistence type="inferred from homology"/>
<evidence type="ECO:0000256" key="2">
    <source>
        <dbReference type="ARBA" id="ARBA00006676"/>
    </source>
</evidence>
<evidence type="ECO:0000256" key="1">
    <source>
        <dbReference type="ARBA" id="ARBA00001947"/>
    </source>
</evidence>
<feature type="region of interest" description="Disordered" evidence="6">
    <location>
        <begin position="1"/>
        <end position="23"/>
    </location>
</feature>
<dbReference type="PANTHER" id="PTHR43114">
    <property type="entry name" value="ADENINE DEAMINASE"/>
    <property type="match status" value="1"/>
</dbReference>
<evidence type="ECO:0000256" key="6">
    <source>
        <dbReference type="SAM" id="MobiDB-lite"/>
    </source>
</evidence>
<accession>Q0RQP4</accession>
<dbReference type="Pfam" id="PF00962">
    <property type="entry name" value="A_deaminase"/>
    <property type="match status" value="1"/>
</dbReference>
<reference evidence="8 9" key="1">
    <citation type="journal article" date="2007" name="Genome Res.">
        <title>Genome characteristics of facultatively symbiotic Frankia sp. strains reflect host range and host plant biogeography.</title>
        <authorList>
            <person name="Normand P."/>
            <person name="Lapierre P."/>
            <person name="Tisa L.S."/>
            <person name="Gogarten J.P."/>
            <person name="Alloisio N."/>
            <person name="Bagnarol E."/>
            <person name="Bassi C.A."/>
            <person name="Berry A.M."/>
            <person name="Bickhart D.M."/>
            <person name="Choisne N."/>
            <person name="Couloux A."/>
            <person name="Cournoyer B."/>
            <person name="Cruveiller S."/>
            <person name="Daubin V."/>
            <person name="Demange N."/>
            <person name="Francino M.P."/>
            <person name="Goltsman E."/>
            <person name="Huang Y."/>
            <person name="Kopp O.R."/>
            <person name="Labarre L."/>
            <person name="Lapidus A."/>
            <person name="Lavire C."/>
            <person name="Marechal J."/>
            <person name="Martinez M."/>
            <person name="Mastronunzio J.E."/>
            <person name="Mullin B.C."/>
            <person name="Niemann J."/>
            <person name="Pujic P."/>
            <person name="Rawnsley T."/>
            <person name="Rouy Z."/>
            <person name="Schenowitz C."/>
            <person name="Sellstedt A."/>
            <person name="Tavares F."/>
            <person name="Tomkins J.P."/>
            <person name="Vallenet D."/>
            <person name="Valverde C."/>
            <person name="Wall L.G."/>
            <person name="Wang Y."/>
            <person name="Medigue C."/>
            <person name="Benson D.R."/>
        </authorList>
    </citation>
    <scope>NUCLEOTIDE SEQUENCE [LARGE SCALE GENOMIC DNA]</scope>
    <source>
        <strain evidence="9">DSM 45986 / CECT 9034 / ACN14a</strain>
    </source>
</reference>
<keyword evidence="4 8" id="KW-0378">Hydrolase</keyword>
<protein>
    <submittedName>
        <fullName evidence="8">Adenosine deaminase 3 (Adenosine aminohydrolase 3)</fullName>
        <ecNumber evidence="8">3.5.4.4</ecNumber>
    </submittedName>
</protein>
<dbReference type="EC" id="3.5.4.4" evidence="8"/>
<dbReference type="STRING" id="326424.FRAAL1473"/>
<dbReference type="EMBL" id="CT573213">
    <property type="protein sequence ID" value="CAJ60129.1"/>
    <property type="molecule type" value="Genomic_DNA"/>
</dbReference>
<feature type="compositionally biased region" description="Gly residues" evidence="6">
    <location>
        <begin position="1"/>
        <end position="17"/>
    </location>
</feature>
<dbReference type="HOGENOM" id="CLU_039228_7_0_11"/>
<dbReference type="GO" id="GO:0005829">
    <property type="term" value="C:cytosol"/>
    <property type="evidence" value="ECO:0007669"/>
    <property type="project" value="TreeGrafter"/>
</dbReference>
<dbReference type="InterPro" id="IPR006330">
    <property type="entry name" value="Ado/ade_deaminase"/>
</dbReference>
<dbReference type="InterPro" id="IPR001365">
    <property type="entry name" value="A_deaminase_dom"/>
</dbReference>
<evidence type="ECO:0000313" key="8">
    <source>
        <dbReference type="EMBL" id="CAJ60129.1"/>
    </source>
</evidence>
<dbReference type="KEGG" id="fal:FRAAL1473"/>
<dbReference type="SUPFAM" id="SSF51556">
    <property type="entry name" value="Metallo-dependent hydrolases"/>
    <property type="match status" value="1"/>
</dbReference>
<dbReference type="GO" id="GO:0000034">
    <property type="term" value="F:adenine deaminase activity"/>
    <property type="evidence" value="ECO:0007669"/>
    <property type="project" value="TreeGrafter"/>
</dbReference>
<evidence type="ECO:0000256" key="3">
    <source>
        <dbReference type="ARBA" id="ARBA00022723"/>
    </source>
</evidence>
<keyword evidence="5" id="KW-0862">Zinc</keyword>
<keyword evidence="3" id="KW-0479">Metal-binding</keyword>
<evidence type="ECO:0000256" key="4">
    <source>
        <dbReference type="ARBA" id="ARBA00022801"/>
    </source>
</evidence>
<evidence type="ECO:0000259" key="7">
    <source>
        <dbReference type="Pfam" id="PF00962"/>
    </source>
</evidence>
<dbReference type="PANTHER" id="PTHR43114:SF6">
    <property type="entry name" value="ADENINE DEAMINASE"/>
    <property type="match status" value="1"/>
</dbReference>
<dbReference type="GO" id="GO:0046872">
    <property type="term" value="F:metal ion binding"/>
    <property type="evidence" value="ECO:0007669"/>
    <property type="project" value="UniProtKB-KW"/>
</dbReference>
<evidence type="ECO:0000256" key="5">
    <source>
        <dbReference type="ARBA" id="ARBA00022833"/>
    </source>
</evidence>
<gene>
    <name evidence="8" type="ordered locus">FRAAL1473</name>
</gene>
<evidence type="ECO:0000313" key="9">
    <source>
        <dbReference type="Proteomes" id="UP000000657"/>
    </source>
</evidence>
<dbReference type="BRENDA" id="3.5.4.43">
    <property type="organism ID" value="13146"/>
</dbReference>
<dbReference type="Gene3D" id="3.20.20.140">
    <property type="entry name" value="Metal-dependent hydrolases"/>
    <property type="match status" value="1"/>
</dbReference>
<comment type="similarity">
    <text evidence="2">Belongs to the metallo-dependent hydrolases superfamily. Adenosine and AMP deaminases family.</text>
</comment>